<organism evidence="1 2">
    <name type="scientific">Chaenocephalus aceratus</name>
    <name type="common">Blackfin icefish</name>
    <name type="synonym">Chaenichthys aceratus</name>
    <dbReference type="NCBI Taxonomy" id="36190"/>
    <lineage>
        <taxon>Eukaryota</taxon>
        <taxon>Metazoa</taxon>
        <taxon>Chordata</taxon>
        <taxon>Craniata</taxon>
        <taxon>Vertebrata</taxon>
        <taxon>Euteleostomi</taxon>
        <taxon>Actinopterygii</taxon>
        <taxon>Neopterygii</taxon>
        <taxon>Teleostei</taxon>
        <taxon>Neoteleostei</taxon>
        <taxon>Acanthomorphata</taxon>
        <taxon>Eupercaria</taxon>
        <taxon>Perciformes</taxon>
        <taxon>Notothenioidei</taxon>
        <taxon>Channichthyidae</taxon>
        <taxon>Chaenocephalus</taxon>
    </lineage>
</organism>
<dbReference type="EMBL" id="CM043800">
    <property type="protein sequence ID" value="KAI4810819.1"/>
    <property type="molecule type" value="Genomic_DNA"/>
</dbReference>
<comment type="caution">
    <text evidence="1">The sequence shown here is derived from an EMBL/GenBank/DDBJ whole genome shotgun (WGS) entry which is preliminary data.</text>
</comment>
<accession>A0ACB9WBS3</accession>
<reference evidence="1" key="1">
    <citation type="submission" date="2022-05" db="EMBL/GenBank/DDBJ databases">
        <title>Chromosome-level genome of Chaenocephalus aceratus.</title>
        <authorList>
            <person name="Park H."/>
        </authorList>
    </citation>
    <scope>NUCLEOTIDE SEQUENCE</scope>
    <source>
        <strain evidence="1">KU_202001</strain>
    </source>
</reference>
<proteinExistence type="predicted"/>
<protein>
    <submittedName>
        <fullName evidence="1">Uncharacterized protein</fullName>
    </submittedName>
</protein>
<evidence type="ECO:0000313" key="1">
    <source>
        <dbReference type="EMBL" id="KAI4810819.1"/>
    </source>
</evidence>
<dbReference type="Proteomes" id="UP001057452">
    <property type="component" value="Chromosome 16"/>
</dbReference>
<evidence type="ECO:0000313" key="2">
    <source>
        <dbReference type="Proteomes" id="UP001057452"/>
    </source>
</evidence>
<name>A0ACB9WBS3_CHAAC</name>
<sequence>MRRAAQKDERKHGSDAKQFVERQFYVDDGLTSFTTSEGAIDVLTRTRKMLAESNLRLHKQSMWFSGPAFLSHANAEETLESSLFTLVKPEADAEIRPDVTALVTKASESQLGSQRFERF</sequence>
<keyword evidence="2" id="KW-1185">Reference proteome</keyword>
<gene>
    <name evidence="1" type="ORF">KUCAC02_013748</name>
</gene>